<name>A0ABT8GB90_9MICO</name>
<dbReference type="Proteomes" id="UP001172728">
    <property type="component" value="Unassembled WGS sequence"/>
</dbReference>
<dbReference type="InterPro" id="IPR036217">
    <property type="entry name" value="MethylDNA_cys_MeTrfase_DNAb"/>
</dbReference>
<keyword evidence="2" id="KW-0489">Methyltransferase</keyword>
<dbReference type="Gene3D" id="1.10.10.10">
    <property type="entry name" value="Winged helix-like DNA-binding domain superfamily/Winged helix DNA-binding domain"/>
    <property type="match status" value="1"/>
</dbReference>
<keyword evidence="4" id="KW-0227">DNA damage</keyword>
<evidence type="ECO:0000256" key="4">
    <source>
        <dbReference type="ARBA" id="ARBA00022763"/>
    </source>
</evidence>
<keyword evidence="5" id="KW-0234">DNA repair</keyword>
<evidence type="ECO:0000256" key="3">
    <source>
        <dbReference type="ARBA" id="ARBA00022679"/>
    </source>
</evidence>
<keyword evidence="9" id="KW-1185">Reference proteome</keyword>
<dbReference type="Pfam" id="PF01035">
    <property type="entry name" value="DNA_binding_1"/>
    <property type="match status" value="1"/>
</dbReference>
<keyword evidence="3" id="KW-0808">Transferase</keyword>
<evidence type="ECO:0000259" key="7">
    <source>
        <dbReference type="Pfam" id="PF01035"/>
    </source>
</evidence>
<dbReference type="CDD" id="cd06445">
    <property type="entry name" value="ATase"/>
    <property type="match status" value="1"/>
</dbReference>
<dbReference type="EMBL" id="JAUHPW010000006">
    <property type="protein sequence ID" value="MDN4475924.1"/>
    <property type="molecule type" value="Genomic_DNA"/>
</dbReference>
<dbReference type="InterPro" id="IPR001497">
    <property type="entry name" value="MethylDNA_cys_MeTrfase_AS"/>
</dbReference>
<dbReference type="PANTHER" id="PTHR10815">
    <property type="entry name" value="METHYLATED-DNA--PROTEIN-CYSTEINE METHYLTRANSFERASE"/>
    <property type="match status" value="1"/>
</dbReference>
<comment type="catalytic activity">
    <reaction evidence="1">
        <text>a 4-O-methyl-thymidine in DNA + L-cysteinyl-[protein] = a thymidine in DNA + S-methyl-L-cysteinyl-[protein]</text>
        <dbReference type="Rhea" id="RHEA:53428"/>
        <dbReference type="Rhea" id="RHEA-COMP:10131"/>
        <dbReference type="Rhea" id="RHEA-COMP:10132"/>
        <dbReference type="Rhea" id="RHEA-COMP:13555"/>
        <dbReference type="Rhea" id="RHEA-COMP:13556"/>
        <dbReference type="ChEBI" id="CHEBI:29950"/>
        <dbReference type="ChEBI" id="CHEBI:82612"/>
        <dbReference type="ChEBI" id="CHEBI:137386"/>
        <dbReference type="ChEBI" id="CHEBI:137387"/>
        <dbReference type="EC" id="2.1.1.63"/>
    </reaction>
</comment>
<comment type="caution">
    <text evidence="8">The sequence shown here is derived from an EMBL/GenBank/DDBJ whole genome shotgun (WGS) entry which is preliminary data.</text>
</comment>
<evidence type="ECO:0000313" key="8">
    <source>
        <dbReference type="EMBL" id="MDN4475924.1"/>
    </source>
</evidence>
<dbReference type="PROSITE" id="PS00374">
    <property type="entry name" value="MGMT"/>
    <property type="match status" value="1"/>
</dbReference>
<evidence type="ECO:0000256" key="5">
    <source>
        <dbReference type="ARBA" id="ARBA00023204"/>
    </source>
</evidence>
<dbReference type="InterPro" id="IPR014048">
    <property type="entry name" value="MethylDNA_cys_MeTrfase_DNA-bd"/>
</dbReference>
<sequence>MAEAPLVASSFDTPFGTLTVLATPEDGVVRSSGFRPMRDTVAALPSRLQSRGLVEGDLPVVADAVAAWLAGDGDAITRVPAEQEGGPFFQELWAQLRTVPSGTSVSYQELAAMAGRPRAMRAAGTACARNNIAPFVPCHRVVKSGGALGSYGFGGEGMKAAMLALEGERPLDDAGVAR</sequence>
<feature type="domain" description="Methylated-DNA-[protein]-cysteine S-methyltransferase DNA binding" evidence="7">
    <location>
        <begin position="87"/>
        <end position="167"/>
    </location>
</feature>
<dbReference type="SUPFAM" id="SSF46767">
    <property type="entry name" value="Methylated DNA-protein cysteine methyltransferase, C-terminal domain"/>
    <property type="match status" value="1"/>
</dbReference>
<evidence type="ECO:0000256" key="1">
    <source>
        <dbReference type="ARBA" id="ARBA00001286"/>
    </source>
</evidence>
<dbReference type="RefSeq" id="WP_301133515.1">
    <property type="nucleotide sequence ID" value="NZ_JAUHPW010000006.1"/>
</dbReference>
<dbReference type="NCBIfam" id="TIGR00589">
    <property type="entry name" value="ogt"/>
    <property type="match status" value="1"/>
</dbReference>
<evidence type="ECO:0000256" key="6">
    <source>
        <dbReference type="ARBA" id="ARBA00049348"/>
    </source>
</evidence>
<protein>
    <submittedName>
        <fullName evidence="8">MGMT family protein</fullName>
    </submittedName>
</protein>
<evidence type="ECO:0000256" key="2">
    <source>
        <dbReference type="ARBA" id="ARBA00022603"/>
    </source>
</evidence>
<dbReference type="InterPro" id="IPR036388">
    <property type="entry name" value="WH-like_DNA-bd_sf"/>
</dbReference>
<gene>
    <name evidence="8" type="ORF">QQX09_08665</name>
</gene>
<reference evidence="8" key="1">
    <citation type="submission" date="2023-06" db="EMBL/GenBank/DDBJ databases">
        <title>Sysu t00192.</title>
        <authorList>
            <person name="Gao L."/>
            <person name="Fang B.-Z."/>
            <person name="Li W.-J."/>
        </authorList>
    </citation>
    <scope>NUCLEOTIDE SEQUENCE</scope>
    <source>
        <strain evidence="8">SYSU T00192</strain>
    </source>
</reference>
<accession>A0ABT8GB90</accession>
<organism evidence="8 9">
    <name type="scientific">Demequina litoralis</name>
    <dbReference type="NCBI Taxonomy" id="3051660"/>
    <lineage>
        <taxon>Bacteria</taxon>
        <taxon>Bacillati</taxon>
        <taxon>Actinomycetota</taxon>
        <taxon>Actinomycetes</taxon>
        <taxon>Micrococcales</taxon>
        <taxon>Demequinaceae</taxon>
        <taxon>Demequina</taxon>
    </lineage>
</organism>
<dbReference type="PANTHER" id="PTHR10815:SF13">
    <property type="entry name" value="METHYLATED-DNA--PROTEIN-CYSTEINE METHYLTRANSFERASE"/>
    <property type="match status" value="1"/>
</dbReference>
<evidence type="ECO:0000313" key="9">
    <source>
        <dbReference type="Proteomes" id="UP001172728"/>
    </source>
</evidence>
<proteinExistence type="predicted"/>
<comment type="catalytic activity">
    <reaction evidence="6">
        <text>a 6-O-methyl-2'-deoxyguanosine in DNA + L-cysteinyl-[protein] = S-methyl-L-cysteinyl-[protein] + a 2'-deoxyguanosine in DNA</text>
        <dbReference type="Rhea" id="RHEA:24000"/>
        <dbReference type="Rhea" id="RHEA-COMP:10131"/>
        <dbReference type="Rhea" id="RHEA-COMP:10132"/>
        <dbReference type="Rhea" id="RHEA-COMP:11367"/>
        <dbReference type="Rhea" id="RHEA-COMP:11368"/>
        <dbReference type="ChEBI" id="CHEBI:29950"/>
        <dbReference type="ChEBI" id="CHEBI:82612"/>
        <dbReference type="ChEBI" id="CHEBI:85445"/>
        <dbReference type="ChEBI" id="CHEBI:85448"/>
        <dbReference type="EC" id="2.1.1.63"/>
    </reaction>
</comment>